<sequence>MQKVFKQAVSVALAVGILAGCAGEEDTIQMAPLPKVESAFVPAKTWSQSIGGGVEHYFSKLSPAVGYGKVFVADRDGLVKALDPENGKVLWEQDLEGDVTAKLAGGISLSYGKVFIGSENAEVIALDEETGDIVWRTKVEGEVLSKPLVDEGMVVVNTSRGILQALNADSGELKWQLSSEVPTLTLRGESSPVSISGGIFWGQANGRLAGALMNNGQMLWQQPIGTPKGATEIDRLVDVDAAPVIAGERLYAISYNGNLVSIELRTGQVAWKRSYSSATDFVIDGSQLYLVTDKDHVVAVDIRSGTELWQNQSLEYRLLSAPSVLNGYVVVGDSEGYLHWLDPYTGDFVAQQETDGSGIAVPPVLLNDGGYLVVTRDGRINKMQMP</sequence>
<organism evidence="7 8">
    <name type="scientific">Photobacterium marinum</name>
    <dbReference type="NCBI Taxonomy" id="1056511"/>
    <lineage>
        <taxon>Bacteria</taxon>
        <taxon>Pseudomonadati</taxon>
        <taxon>Pseudomonadota</taxon>
        <taxon>Gammaproteobacteria</taxon>
        <taxon>Vibrionales</taxon>
        <taxon>Vibrionaceae</taxon>
        <taxon>Photobacterium</taxon>
    </lineage>
</organism>
<dbReference type="PATRIC" id="fig|1056511.3.peg.2894"/>
<keyword evidence="4" id="KW-0449">Lipoprotein</keyword>
<evidence type="ECO:0000256" key="5">
    <source>
        <dbReference type="SAM" id="SignalP"/>
    </source>
</evidence>
<keyword evidence="3 4" id="KW-0998">Cell outer membrane</keyword>
<reference evidence="7 8" key="1">
    <citation type="submission" date="2012-12" db="EMBL/GenBank/DDBJ databases">
        <title>Genome Assembly of Photobacterium sp. AK15.</title>
        <authorList>
            <person name="Khatri I."/>
            <person name="Vaidya B."/>
            <person name="Srinivas T.N.R."/>
            <person name="Subramanian S."/>
            <person name="Pinnaka A."/>
        </authorList>
    </citation>
    <scope>NUCLEOTIDE SEQUENCE [LARGE SCALE GENOMIC DNA]</scope>
    <source>
        <strain evidence="7 8">AK15</strain>
    </source>
</reference>
<dbReference type="InterPro" id="IPR018391">
    <property type="entry name" value="PQQ_b-propeller_rpt"/>
</dbReference>
<dbReference type="AlphaFoldDB" id="L8JCZ1"/>
<gene>
    <name evidence="4" type="primary">bamB</name>
    <name evidence="7" type="ORF">C942_01819</name>
</gene>
<dbReference type="HAMAP" id="MF_00923">
    <property type="entry name" value="OM_assembly_BamB"/>
    <property type="match status" value="1"/>
</dbReference>
<evidence type="ECO:0000256" key="4">
    <source>
        <dbReference type="HAMAP-Rule" id="MF_00923"/>
    </source>
</evidence>
<accession>L8JCZ1</accession>
<proteinExistence type="inferred from homology"/>
<dbReference type="GO" id="GO:0051205">
    <property type="term" value="P:protein insertion into membrane"/>
    <property type="evidence" value="ECO:0007669"/>
    <property type="project" value="UniProtKB-UniRule"/>
</dbReference>
<dbReference type="EMBL" id="AMZO01000020">
    <property type="protein sequence ID" value="ELR65247.1"/>
    <property type="molecule type" value="Genomic_DNA"/>
</dbReference>
<evidence type="ECO:0000259" key="6">
    <source>
        <dbReference type="Pfam" id="PF13360"/>
    </source>
</evidence>
<keyword evidence="1 4" id="KW-0732">Signal</keyword>
<dbReference type="SUPFAM" id="SSF50998">
    <property type="entry name" value="Quinoprotein alcohol dehydrogenase-like"/>
    <property type="match status" value="1"/>
</dbReference>
<keyword evidence="8" id="KW-1185">Reference proteome</keyword>
<dbReference type="InterPro" id="IPR015943">
    <property type="entry name" value="WD40/YVTN_repeat-like_dom_sf"/>
</dbReference>
<comment type="subcellular location">
    <subcellularLocation>
        <location evidence="4">Cell outer membrane</location>
        <topology evidence="4">Lipid-anchor</topology>
    </subcellularLocation>
</comment>
<keyword evidence="4" id="KW-0564">Palmitate</keyword>
<dbReference type="NCBIfam" id="TIGR03300">
    <property type="entry name" value="assembly_YfgL"/>
    <property type="match status" value="1"/>
</dbReference>
<dbReference type="Proteomes" id="UP000011134">
    <property type="component" value="Unassembled WGS sequence"/>
</dbReference>
<comment type="caution">
    <text evidence="7">The sequence shown here is derived from an EMBL/GenBank/DDBJ whole genome shotgun (WGS) entry which is preliminary data.</text>
</comment>
<evidence type="ECO:0000256" key="1">
    <source>
        <dbReference type="ARBA" id="ARBA00022729"/>
    </source>
</evidence>
<name>L8JCZ1_9GAMM</name>
<evidence type="ECO:0000313" key="7">
    <source>
        <dbReference type="EMBL" id="ELR65247.1"/>
    </source>
</evidence>
<feature type="domain" description="Pyrrolo-quinoline quinone repeat" evidence="6">
    <location>
        <begin position="75"/>
        <end position="311"/>
    </location>
</feature>
<dbReference type="InterPro" id="IPR017687">
    <property type="entry name" value="BamB"/>
</dbReference>
<dbReference type="GO" id="GO:0043165">
    <property type="term" value="P:Gram-negative-bacterium-type cell outer membrane assembly"/>
    <property type="evidence" value="ECO:0007669"/>
    <property type="project" value="UniProtKB-UniRule"/>
</dbReference>
<evidence type="ECO:0000313" key="8">
    <source>
        <dbReference type="Proteomes" id="UP000011134"/>
    </source>
</evidence>
<dbReference type="SMART" id="SM00564">
    <property type="entry name" value="PQQ"/>
    <property type="match status" value="6"/>
</dbReference>
<comment type="subunit">
    <text evidence="4">Part of the Bam complex.</text>
</comment>
<dbReference type="OrthoDB" id="5173551at2"/>
<keyword evidence="2 4" id="KW-0472">Membrane</keyword>
<dbReference type="Gene3D" id="2.130.10.10">
    <property type="entry name" value="YVTN repeat-like/Quinoprotein amine dehydrogenase"/>
    <property type="match status" value="1"/>
</dbReference>
<feature type="chain" id="PRO_5009017092" description="Outer membrane protein assembly factor BamB" evidence="5">
    <location>
        <begin position="23"/>
        <end position="386"/>
    </location>
</feature>
<evidence type="ECO:0000256" key="3">
    <source>
        <dbReference type="ARBA" id="ARBA00023237"/>
    </source>
</evidence>
<dbReference type="InterPro" id="IPR011047">
    <property type="entry name" value="Quinoprotein_ADH-like_sf"/>
</dbReference>
<dbReference type="GO" id="GO:0009279">
    <property type="term" value="C:cell outer membrane"/>
    <property type="evidence" value="ECO:0007669"/>
    <property type="project" value="UniProtKB-SubCell"/>
</dbReference>
<dbReference type="PANTHER" id="PTHR34512:SF30">
    <property type="entry name" value="OUTER MEMBRANE PROTEIN ASSEMBLY FACTOR BAMB"/>
    <property type="match status" value="1"/>
</dbReference>
<comment type="function">
    <text evidence="4">Part of the outer membrane protein assembly complex, which is involved in assembly and insertion of beta-barrel proteins into the outer membrane.</text>
</comment>
<comment type="similarity">
    <text evidence="4">Belongs to the BamB family.</text>
</comment>
<dbReference type="Pfam" id="PF13360">
    <property type="entry name" value="PQQ_2"/>
    <property type="match status" value="1"/>
</dbReference>
<evidence type="ECO:0000256" key="2">
    <source>
        <dbReference type="ARBA" id="ARBA00023136"/>
    </source>
</evidence>
<dbReference type="NCBIfam" id="NF008351">
    <property type="entry name" value="PRK11138.1"/>
    <property type="match status" value="1"/>
</dbReference>
<dbReference type="InterPro" id="IPR002372">
    <property type="entry name" value="PQQ_rpt_dom"/>
</dbReference>
<protein>
    <recommendedName>
        <fullName evidence="4">Outer membrane protein assembly factor BamB</fullName>
    </recommendedName>
</protein>
<dbReference type="RefSeq" id="WP_007466682.1">
    <property type="nucleotide sequence ID" value="NZ_AMZO01000020.1"/>
</dbReference>
<dbReference type="PANTHER" id="PTHR34512">
    <property type="entry name" value="CELL SURFACE PROTEIN"/>
    <property type="match status" value="1"/>
</dbReference>
<feature type="signal peptide" evidence="5">
    <location>
        <begin position="1"/>
        <end position="22"/>
    </location>
</feature>
<dbReference type="PROSITE" id="PS51257">
    <property type="entry name" value="PROKAR_LIPOPROTEIN"/>
    <property type="match status" value="1"/>
</dbReference>